<dbReference type="RefSeq" id="WP_309799824.1">
    <property type="nucleotide sequence ID" value="NZ_JAVDQF010000001.1"/>
</dbReference>
<dbReference type="EMBL" id="JAVDQF010000001">
    <property type="protein sequence ID" value="MDR6270632.1"/>
    <property type="molecule type" value="Genomic_DNA"/>
</dbReference>
<name>A0ABU1JGY7_9MICC</name>
<evidence type="ECO:0000313" key="2">
    <source>
        <dbReference type="Proteomes" id="UP001185069"/>
    </source>
</evidence>
<accession>A0ABU1JGY7</accession>
<evidence type="ECO:0000313" key="1">
    <source>
        <dbReference type="EMBL" id="MDR6270632.1"/>
    </source>
</evidence>
<sequence>MNTHRTIKATDIRVGDTIQWTTLVCGISAKWKMTVSRIAAGTVGNIEFFKVYNQQGGIRHFDADDEFYLVDRPAPKLPTKPGSLVYVEEFEGEEIEPPILAFLDVNGYWNGERRFPGGRGCALQPEITKWSPATVTKATP</sequence>
<dbReference type="Proteomes" id="UP001185069">
    <property type="component" value="Unassembled WGS sequence"/>
</dbReference>
<proteinExistence type="predicted"/>
<gene>
    <name evidence="1" type="ORF">JOE69_002870</name>
</gene>
<comment type="caution">
    <text evidence="1">The sequence shown here is derived from an EMBL/GenBank/DDBJ whole genome shotgun (WGS) entry which is preliminary data.</text>
</comment>
<organism evidence="1 2">
    <name type="scientific">Arthrobacter russicus</name>
    <dbReference type="NCBI Taxonomy" id="172040"/>
    <lineage>
        <taxon>Bacteria</taxon>
        <taxon>Bacillati</taxon>
        <taxon>Actinomycetota</taxon>
        <taxon>Actinomycetes</taxon>
        <taxon>Micrococcales</taxon>
        <taxon>Micrococcaceae</taxon>
        <taxon>Arthrobacter</taxon>
    </lineage>
</organism>
<reference evidence="1 2" key="1">
    <citation type="submission" date="2023-07" db="EMBL/GenBank/DDBJ databases">
        <title>Sequencing the genomes of 1000 actinobacteria strains.</title>
        <authorList>
            <person name="Klenk H.-P."/>
        </authorList>
    </citation>
    <scope>NUCLEOTIDE SEQUENCE [LARGE SCALE GENOMIC DNA]</scope>
    <source>
        <strain evidence="1 2">DSM 14555</strain>
    </source>
</reference>
<protein>
    <submittedName>
        <fullName evidence="1">Uncharacterized protein</fullName>
    </submittedName>
</protein>
<keyword evidence="2" id="KW-1185">Reference proteome</keyword>